<evidence type="ECO:0000313" key="1">
    <source>
        <dbReference type="EMBL" id="MCO8270081.1"/>
    </source>
</evidence>
<reference evidence="1 2" key="1">
    <citation type="submission" date="2022-06" db="EMBL/GenBank/DDBJ databases">
        <title>New Species of the Genus Actinoplanes, ActinopZanes ferrugineus.</title>
        <authorList>
            <person name="Ding P."/>
        </authorList>
    </citation>
    <scope>NUCLEOTIDE SEQUENCE [LARGE SCALE GENOMIC DNA]</scope>
    <source>
        <strain evidence="1 2">TRM88003</strain>
    </source>
</reference>
<evidence type="ECO:0008006" key="3">
    <source>
        <dbReference type="Google" id="ProtNLM"/>
    </source>
</evidence>
<protein>
    <recommendedName>
        <fullName evidence="3">Methyltransferase</fullName>
    </recommendedName>
</protein>
<gene>
    <name evidence="1" type="ORF">M1L60_05680</name>
</gene>
<dbReference type="Proteomes" id="UP001523369">
    <property type="component" value="Unassembled WGS sequence"/>
</dbReference>
<evidence type="ECO:0000313" key="2">
    <source>
        <dbReference type="Proteomes" id="UP001523369"/>
    </source>
</evidence>
<comment type="caution">
    <text evidence="1">The sequence shown here is derived from an EMBL/GenBank/DDBJ whole genome shotgun (WGS) entry which is preliminary data.</text>
</comment>
<keyword evidence="2" id="KW-1185">Reference proteome</keyword>
<accession>A0ABT1DJ10</accession>
<organism evidence="1 2">
    <name type="scientific">Paractinoplanes aksuensis</name>
    <dbReference type="NCBI Taxonomy" id="2939490"/>
    <lineage>
        <taxon>Bacteria</taxon>
        <taxon>Bacillati</taxon>
        <taxon>Actinomycetota</taxon>
        <taxon>Actinomycetes</taxon>
        <taxon>Micromonosporales</taxon>
        <taxon>Micromonosporaceae</taxon>
        <taxon>Paractinoplanes</taxon>
    </lineage>
</organism>
<dbReference type="RefSeq" id="WP_253236213.1">
    <property type="nucleotide sequence ID" value="NZ_JAMYJR010000003.1"/>
</dbReference>
<sequence>MRERGTVFGEVADEYDRIRPGYPAALAEHLLAAAGPGPVLDPVAAEAALDDTLAVVDSHGGTIDFVIHTDVALVRRPAQ</sequence>
<name>A0ABT1DJ10_9ACTN</name>
<proteinExistence type="predicted"/>
<dbReference type="EMBL" id="JAMYJR010000003">
    <property type="protein sequence ID" value="MCO8270081.1"/>
    <property type="molecule type" value="Genomic_DNA"/>
</dbReference>